<dbReference type="Gene3D" id="2.60.120.330">
    <property type="entry name" value="B-lactam Antibiotic, Isopenicillin N Synthase, Chain"/>
    <property type="match status" value="1"/>
</dbReference>
<evidence type="ECO:0000256" key="4">
    <source>
        <dbReference type="ARBA" id="ARBA00074102"/>
    </source>
</evidence>
<keyword evidence="6" id="KW-0560">Oxidoreductase</keyword>
<comment type="function">
    <text evidence="3">2-oxoglutarate-dependent dioxygenase essential for auxin catabolism and maintenance of auxin homeostasis in reproductive organs. Catalyzes the irreversible oxidation of indole-3-acetic acid (IAA) to the biologically inactive 2-oxoindole-3-acetic acid (OxIAA).</text>
</comment>
<sequence>MVEAHIPHLEIPIGRLDIDQGSEPWKAFIPKVREACERHGCFFLKCNKFMPMNLFEEMFKALESLFDLPEETKRKYTNPNLFHGYLSTPLVSTYESFGINGTTHLEVAQAFTNLMWPDGNSNFFEVLNTMSSKMLELNLIILKLIFESFHMENYYKLHCENNSGIFRMMKYKVPASNDSPIGLVPHTDKNFLTILCDNEVHGLEILCKDTIWAPLMIPKGSFIVFVGDSLKAWSNGRLHAAKHRVVMREKKVRYSCGLFLTPKEGVNVEVPEKLVDEDHPLLYKPFNYSDFMAFFASNYCEEALQVYAGA</sequence>
<evidence type="ECO:0000313" key="9">
    <source>
        <dbReference type="Proteomes" id="UP000585474"/>
    </source>
</evidence>
<evidence type="ECO:0000313" key="8">
    <source>
        <dbReference type="EMBL" id="GFY88843.1"/>
    </source>
</evidence>
<dbReference type="FunFam" id="2.60.120.330:FF:000017">
    <property type="entry name" value="2-oxoglutarate-dependent dioxygenase DAO"/>
    <property type="match status" value="1"/>
</dbReference>
<dbReference type="PROSITE" id="PS51471">
    <property type="entry name" value="FE2OG_OXY"/>
    <property type="match status" value="1"/>
</dbReference>
<evidence type="ECO:0000256" key="2">
    <source>
        <dbReference type="ARBA" id="ARBA00023004"/>
    </source>
</evidence>
<dbReference type="GO" id="GO:0046872">
    <property type="term" value="F:metal ion binding"/>
    <property type="evidence" value="ECO:0007669"/>
    <property type="project" value="UniProtKB-KW"/>
</dbReference>
<evidence type="ECO:0000259" key="7">
    <source>
        <dbReference type="PROSITE" id="PS51471"/>
    </source>
</evidence>
<comment type="similarity">
    <text evidence="6">Belongs to the iron/ascorbate-dependent oxidoreductase family.</text>
</comment>
<name>A0A7J0EQY3_9ERIC</name>
<keyword evidence="2 6" id="KW-0408">Iron</keyword>
<gene>
    <name evidence="8" type="ORF">Acr_06g0007830</name>
</gene>
<dbReference type="Pfam" id="PF14226">
    <property type="entry name" value="DIOX_N"/>
    <property type="match status" value="1"/>
</dbReference>
<keyword evidence="1 6" id="KW-0479">Metal-binding</keyword>
<dbReference type="SUPFAM" id="SSF51197">
    <property type="entry name" value="Clavaminate synthase-like"/>
    <property type="match status" value="1"/>
</dbReference>
<evidence type="ECO:0000256" key="3">
    <source>
        <dbReference type="ARBA" id="ARBA00054658"/>
    </source>
</evidence>
<feature type="domain" description="Fe2OG dioxygenase" evidence="7">
    <location>
        <begin position="161"/>
        <end position="262"/>
    </location>
</feature>
<dbReference type="OrthoDB" id="288590at2759"/>
<organism evidence="8 9">
    <name type="scientific">Actinidia rufa</name>
    <dbReference type="NCBI Taxonomy" id="165716"/>
    <lineage>
        <taxon>Eukaryota</taxon>
        <taxon>Viridiplantae</taxon>
        <taxon>Streptophyta</taxon>
        <taxon>Embryophyta</taxon>
        <taxon>Tracheophyta</taxon>
        <taxon>Spermatophyta</taxon>
        <taxon>Magnoliopsida</taxon>
        <taxon>eudicotyledons</taxon>
        <taxon>Gunneridae</taxon>
        <taxon>Pentapetalae</taxon>
        <taxon>asterids</taxon>
        <taxon>Ericales</taxon>
        <taxon>Actinidiaceae</taxon>
        <taxon>Actinidia</taxon>
    </lineage>
</organism>
<protein>
    <recommendedName>
        <fullName evidence="4">2-oxoglutarate-dependent dioxygenase DAO</fullName>
    </recommendedName>
    <alternativeName>
        <fullName evidence="5">Protein DIOXYGENASE FOR AUXIN OXIDATION</fullName>
    </alternativeName>
</protein>
<reference evidence="8 9" key="1">
    <citation type="submission" date="2019-07" db="EMBL/GenBank/DDBJ databases">
        <title>De Novo Assembly of kiwifruit Actinidia rufa.</title>
        <authorList>
            <person name="Sugita-Konishi S."/>
            <person name="Sato K."/>
            <person name="Mori E."/>
            <person name="Abe Y."/>
            <person name="Kisaki G."/>
            <person name="Hamano K."/>
            <person name="Suezawa K."/>
            <person name="Otani M."/>
            <person name="Fukuda T."/>
            <person name="Manabe T."/>
            <person name="Gomi K."/>
            <person name="Tabuchi M."/>
            <person name="Akimitsu K."/>
            <person name="Kataoka I."/>
        </authorList>
    </citation>
    <scope>NUCLEOTIDE SEQUENCE [LARGE SCALE GENOMIC DNA]</scope>
    <source>
        <strain evidence="9">cv. Fuchu</strain>
    </source>
</reference>
<accession>A0A7J0EQY3</accession>
<comment type="caution">
    <text evidence="8">The sequence shown here is derived from an EMBL/GenBank/DDBJ whole genome shotgun (WGS) entry which is preliminary data.</text>
</comment>
<dbReference type="Pfam" id="PF03171">
    <property type="entry name" value="2OG-FeII_Oxy"/>
    <property type="match status" value="1"/>
</dbReference>
<keyword evidence="9" id="KW-1185">Reference proteome</keyword>
<dbReference type="InterPro" id="IPR050231">
    <property type="entry name" value="Iron_ascorbate_oxido_reductase"/>
</dbReference>
<dbReference type="AlphaFoldDB" id="A0A7J0EQY3"/>
<proteinExistence type="inferred from homology"/>
<dbReference type="GO" id="GO:0016705">
    <property type="term" value="F:oxidoreductase activity, acting on paired donors, with incorporation or reduction of molecular oxygen"/>
    <property type="evidence" value="ECO:0007669"/>
    <property type="project" value="UniProtKB-ARBA"/>
</dbReference>
<evidence type="ECO:0000256" key="5">
    <source>
        <dbReference type="ARBA" id="ARBA00076740"/>
    </source>
</evidence>
<dbReference type="Proteomes" id="UP000585474">
    <property type="component" value="Unassembled WGS sequence"/>
</dbReference>
<evidence type="ECO:0000256" key="6">
    <source>
        <dbReference type="RuleBase" id="RU003682"/>
    </source>
</evidence>
<dbReference type="EMBL" id="BJWL01000006">
    <property type="protein sequence ID" value="GFY88843.1"/>
    <property type="molecule type" value="Genomic_DNA"/>
</dbReference>
<evidence type="ECO:0000256" key="1">
    <source>
        <dbReference type="ARBA" id="ARBA00022723"/>
    </source>
</evidence>
<dbReference type="InterPro" id="IPR005123">
    <property type="entry name" value="Oxoglu/Fe-dep_dioxygenase_dom"/>
</dbReference>
<dbReference type="InterPro" id="IPR027443">
    <property type="entry name" value="IPNS-like_sf"/>
</dbReference>
<dbReference type="PANTHER" id="PTHR47990">
    <property type="entry name" value="2-OXOGLUTARATE (2OG) AND FE(II)-DEPENDENT OXYGENASE SUPERFAMILY PROTEIN-RELATED"/>
    <property type="match status" value="1"/>
</dbReference>
<dbReference type="InterPro" id="IPR026992">
    <property type="entry name" value="DIOX_N"/>
</dbReference>
<dbReference type="InterPro" id="IPR044861">
    <property type="entry name" value="IPNS-like_FE2OG_OXY"/>
</dbReference>